<proteinExistence type="predicted"/>
<gene>
    <name evidence="1" type="ORF">POPTR_004G174750</name>
</gene>
<keyword evidence="2" id="KW-1185">Reference proteome</keyword>
<evidence type="ECO:0000313" key="2">
    <source>
        <dbReference type="Proteomes" id="UP000006729"/>
    </source>
</evidence>
<dbReference type="InParanoid" id="A0A3N7ETT2"/>
<sequence>MLHEFLRTCPVYKYMLKQVYFVHRKRKPLLVYSNRLEEKGKLWRRLIPRWHLLHCLCS</sequence>
<protein>
    <submittedName>
        <fullName evidence="1">Uncharacterized protein</fullName>
    </submittedName>
</protein>
<dbReference type="Proteomes" id="UP000006729">
    <property type="component" value="Chromosome 4"/>
</dbReference>
<name>A0A3N7ETT2_POPTR</name>
<dbReference type="EMBL" id="CM009293">
    <property type="protein sequence ID" value="RQO89476.1"/>
    <property type="molecule type" value="Genomic_DNA"/>
</dbReference>
<dbReference type="AlphaFoldDB" id="A0A3N7ETT2"/>
<organism evidence="1 2">
    <name type="scientific">Populus trichocarpa</name>
    <name type="common">Western balsam poplar</name>
    <name type="synonym">Populus balsamifera subsp. trichocarpa</name>
    <dbReference type="NCBI Taxonomy" id="3694"/>
    <lineage>
        <taxon>Eukaryota</taxon>
        <taxon>Viridiplantae</taxon>
        <taxon>Streptophyta</taxon>
        <taxon>Embryophyta</taxon>
        <taxon>Tracheophyta</taxon>
        <taxon>Spermatophyta</taxon>
        <taxon>Magnoliopsida</taxon>
        <taxon>eudicotyledons</taxon>
        <taxon>Gunneridae</taxon>
        <taxon>Pentapetalae</taxon>
        <taxon>rosids</taxon>
        <taxon>fabids</taxon>
        <taxon>Malpighiales</taxon>
        <taxon>Salicaceae</taxon>
        <taxon>Saliceae</taxon>
        <taxon>Populus</taxon>
    </lineage>
</organism>
<reference evidence="1 2" key="1">
    <citation type="journal article" date="2006" name="Science">
        <title>The genome of black cottonwood, Populus trichocarpa (Torr. &amp; Gray).</title>
        <authorList>
            <person name="Tuskan G.A."/>
            <person name="Difazio S."/>
            <person name="Jansson S."/>
            <person name="Bohlmann J."/>
            <person name="Grigoriev I."/>
            <person name="Hellsten U."/>
            <person name="Putnam N."/>
            <person name="Ralph S."/>
            <person name="Rombauts S."/>
            <person name="Salamov A."/>
            <person name="Schein J."/>
            <person name="Sterck L."/>
            <person name="Aerts A."/>
            <person name="Bhalerao R.R."/>
            <person name="Bhalerao R.P."/>
            <person name="Blaudez D."/>
            <person name="Boerjan W."/>
            <person name="Brun A."/>
            <person name="Brunner A."/>
            <person name="Busov V."/>
            <person name="Campbell M."/>
            <person name="Carlson J."/>
            <person name="Chalot M."/>
            <person name="Chapman J."/>
            <person name="Chen G.L."/>
            <person name="Cooper D."/>
            <person name="Coutinho P.M."/>
            <person name="Couturier J."/>
            <person name="Covert S."/>
            <person name="Cronk Q."/>
            <person name="Cunningham R."/>
            <person name="Davis J."/>
            <person name="Degroeve S."/>
            <person name="Dejardin A."/>
            <person name="Depamphilis C."/>
            <person name="Detter J."/>
            <person name="Dirks B."/>
            <person name="Dubchak I."/>
            <person name="Duplessis S."/>
            <person name="Ehlting J."/>
            <person name="Ellis B."/>
            <person name="Gendler K."/>
            <person name="Goodstein D."/>
            <person name="Gribskov M."/>
            <person name="Grimwood J."/>
            <person name="Groover A."/>
            <person name="Gunter L."/>
            <person name="Hamberger B."/>
            <person name="Heinze B."/>
            <person name="Helariutta Y."/>
            <person name="Henrissat B."/>
            <person name="Holligan D."/>
            <person name="Holt R."/>
            <person name="Huang W."/>
            <person name="Islam-Faridi N."/>
            <person name="Jones S."/>
            <person name="Jones-Rhoades M."/>
            <person name="Jorgensen R."/>
            <person name="Joshi C."/>
            <person name="Kangasjarvi J."/>
            <person name="Karlsson J."/>
            <person name="Kelleher C."/>
            <person name="Kirkpatrick R."/>
            <person name="Kirst M."/>
            <person name="Kohler A."/>
            <person name="Kalluri U."/>
            <person name="Larimer F."/>
            <person name="Leebens-Mack J."/>
            <person name="Leple J.C."/>
            <person name="Locascio P."/>
            <person name="Lou Y."/>
            <person name="Lucas S."/>
            <person name="Martin F."/>
            <person name="Montanini B."/>
            <person name="Napoli C."/>
            <person name="Nelson D.R."/>
            <person name="Nelson C."/>
            <person name="Nieminen K."/>
            <person name="Nilsson O."/>
            <person name="Pereda V."/>
            <person name="Peter G."/>
            <person name="Philippe R."/>
            <person name="Pilate G."/>
            <person name="Poliakov A."/>
            <person name="Razumovskaya J."/>
            <person name="Richardson P."/>
            <person name="Rinaldi C."/>
            <person name="Ritland K."/>
            <person name="Rouze P."/>
            <person name="Ryaboy D."/>
            <person name="Schmutz J."/>
            <person name="Schrader J."/>
            <person name="Segerman B."/>
            <person name="Shin H."/>
            <person name="Siddiqui A."/>
            <person name="Sterky F."/>
            <person name="Terry A."/>
            <person name="Tsai C.J."/>
            <person name="Uberbacher E."/>
            <person name="Unneberg P."/>
            <person name="Vahala J."/>
            <person name="Wall K."/>
            <person name="Wessler S."/>
            <person name="Yang G."/>
            <person name="Yin T."/>
            <person name="Douglas C."/>
            <person name="Marra M."/>
            <person name="Sandberg G."/>
            <person name="Van de Peer Y."/>
            <person name="Rokhsar D."/>
        </authorList>
    </citation>
    <scope>NUCLEOTIDE SEQUENCE [LARGE SCALE GENOMIC DNA]</scope>
    <source>
        <strain evidence="2">cv. Nisqually</strain>
    </source>
</reference>
<accession>A0A3N7ETT2</accession>
<evidence type="ECO:0000313" key="1">
    <source>
        <dbReference type="EMBL" id="RQO89476.1"/>
    </source>
</evidence>